<sequence length="283" mass="30327">MARTKTKEQVGRFASFDTLMATAAVDSQLAALEASGADPGTLEAALTESLISAQERWGLGLHHLTHGARPTDDGDIEILVGGRPTARLSEGFEALARAYAPMQALDERGLSLWGALGDGHRSSGDLAPAQLKVLIEEARDFETHWGTGRGGLFHRVWRQGEKLHVEVARPASAEAALSDAAWDVIASIKDRAFQRELMRRSEKQGMLGALLGARHAGAGANLARLPEAHFTVQAFVQTLNGDAARSAEEYRTALKTAAAALEEYQDSATRTLSEVLRHGLQGS</sequence>
<dbReference type="AlphaFoldDB" id="A0A1H6XYU3"/>
<reference evidence="2" key="1">
    <citation type="submission" date="2016-10" db="EMBL/GenBank/DDBJ databases">
        <authorList>
            <person name="Varghese N."/>
            <person name="Submissions S."/>
        </authorList>
    </citation>
    <scope>NUCLEOTIDE SEQUENCE [LARGE SCALE GENOMIC DNA]</scope>
    <source>
        <strain evidence="2">CGMCC 1.10218</strain>
    </source>
</reference>
<dbReference type="Proteomes" id="UP000199223">
    <property type="component" value="Unassembled WGS sequence"/>
</dbReference>
<protein>
    <recommendedName>
        <fullName evidence="3">DNA repair protein</fullName>
    </recommendedName>
</protein>
<keyword evidence="2" id="KW-1185">Reference proteome</keyword>
<gene>
    <name evidence="1" type="ORF">SAMN04488058_106100</name>
</gene>
<dbReference type="EMBL" id="FNZA01000006">
    <property type="protein sequence ID" value="SEJ34229.1"/>
    <property type="molecule type" value="Genomic_DNA"/>
</dbReference>
<proteinExistence type="predicted"/>
<evidence type="ECO:0008006" key="3">
    <source>
        <dbReference type="Google" id="ProtNLM"/>
    </source>
</evidence>
<accession>A0A1H6XYU3</accession>
<name>A0A1H6XYU3_9DEIO</name>
<evidence type="ECO:0000313" key="1">
    <source>
        <dbReference type="EMBL" id="SEJ34229.1"/>
    </source>
</evidence>
<evidence type="ECO:0000313" key="2">
    <source>
        <dbReference type="Proteomes" id="UP000199223"/>
    </source>
</evidence>
<dbReference type="RefSeq" id="WP_092264292.1">
    <property type="nucleotide sequence ID" value="NZ_FNZA01000006.1"/>
</dbReference>
<dbReference type="OrthoDB" id="62065at2"/>
<dbReference type="STRING" id="856736.SAMN04488058_106100"/>
<organism evidence="1 2">
    <name type="scientific">Deinococcus reticulitermitis</name>
    <dbReference type="NCBI Taxonomy" id="856736"/>
    <lineage>
        <taxon>Bacteria</taxon>
        <taxon>Thermotogati</taxon>
        <taxon>Deinococcota</taxon>
        <taxon>Deinococci</taxon>
        <taxon>Deinococcales</taxon>
        <taxon>Deinococcaceae</taxon>
        <taxon>Deinococcus</taxon>
    </lineage>
</organism>